<name>A0A831A2T8_ERWAM</name>
<comment type="caution">
    <text evidence="1">The sequence shown here is derived from an EMBL/GenBank/DDBJ whole genome shotgun (WGS) entry which is preliminary data.</text>
</comment>
<evidence type="ECO:0000313" key="1">
    <source>
        <dbReference type="EMBL" id="CCO95614.1"/>
    </source>
</evidence>
<dbReference type="EMBL" id="CAPB01000041">
    <property type="protein sequence ID" value="CCO95614.1"/>
    <property type="molecule type" value="Genomic_DNA"/>
</dbReference>
<dbReference type="Proteomes" id="UP000013111">
    <property type="component" value="Unassembled WGS sequence"/>
</dbReference>
<accession>A0A831A2T8</accession>
<organism evidence="1 2">
    <name type="scientific">Erwinia amylovora NBRC 12687 = CFBP 1232</name>
    <dbReference type="NCBI Taxonomy" id="1219359"/>
    <lineage>
        <taxon>Bacteria</taxon>
        <taxon>Pseudomonadati</taxon>
        <taxon>Pseudomonadota</taxon>
        <taxon>Gammaproteobacteria</taxon>
        <taxon>Enterobacterales</taxon>
        <taxon>Erwiniaceae</taxon>
        <taxon>Erwinia</taxon>
    </lineage>
</organism>
<reference evidence="1 2" key="1">
    <citation type="submission" date="2012-11" db="EMBL/GenBank/DDBJ databases">
        <authorList>
            <person name="Linke B."/>
        </authorList>
    </citation>
    <scope>NUCLEOTIDE SEQUENCE [LARGE SCALE GENOMIC DNA]</scope>
    <source>
        <strain evidence="2">CFBP 1232</strain>
    </source>
</reference>
<protein>
    <submittedName>
        <fullName evidence="1">Uncharacterized protein</fullName>
    </submittedName>
</protein>
<reference evidence="1 2" key="2">
    <citation type="submission" date="2013-04" db="EMBL/GenBank/DDBJ databases">
        <title>Comparative genomics of 12 strains of Erwinia amylovora identifies a pan-genome with a large conserved core and provides insights into host specificity.</title>
        <authorList>
            <person name="Mann R.A."/>
            <person name="Smits T.H.M."/>
            <person name="Buehlmann A."/>
            <person name="Blom J."/>
            <person name="Goesmann A."/>
            <person name="Frey J.E."/>
            <person name="Plummer K.M."/>
            <person name="Beer S.V."/>
            <person name="Luck J."/>
            <person name="Duffy B."/>
            <person name="Rodoni B."/>
        </authorList>
    </citation>
    <scope>NUCLEOTIDE SEQUENCE [LARGE SCALE GENOMIC DNA]</scope>
    <source>
        <strain evidence="2">CFBP 1232</strain>
    </source>
</reference>
<sequence length="45" mass="4946">MGITYGYAGYPLIQQARSMIAEGLPGAIRIVNMSFSHGFITRRLS</sequence>
<gene>
    <name evidence="1" type="ORF">BN437_3716</name>
</gene>
<evidence type="ECO:0000313" key="2">
    <source>
        <dbReference type="Proteomes" id="UP000013111"/>
    </source>
</evidence>
<dbReference type="AlphaFoldDB" id="A0A831A2T8"/>
<proteinExistence type="predicted"/>